<sequence length="182" mass="20411">MKIMKKKSLILSMLIGLFTAISFAQDSEYFDDLADTKNYTAVELAKQESDFSIFLEFLEASGLDTSVEYADGFTIFMPTNEAFGEMEVEKLSKLTNPDNKMKLVEFVKHYIVPEKVLKNQFNSSQVITVSEDESIKINTEMNGQSVDVGGANIIESDIETKNGIVHVIDQLITPTNYFASSY</sequence>
<dbReference type="Proteomes" id="UP000199438">
    <property type="component" value="Unassembled WGS sequence"/>
</dbReference>
<dbReference type="EMBL" id="FOKV01000003">
    <property type="protein sequence ID" value="SFC23934.1"/>
    <property type="molecule type" value="Genomic_DNA"/>
</dbReference>
<dbReference type="GO" id="GO:0031012">
    <property type="term" value="C:extracellular matrix"/>
    <property type="evidence" value="ECO:0007669"/>
    <property type="project" value="TreeGrafter"/>
</dbReference>
<dbReference type="SMART" id="SM00554">
    <property type="entry name" value="FAS1"/>
    <property type="match status" value="1"/>
</dbReference>
<feature type="signal peptide" evidence="1">
    <location>
        <begin position="1"/>
        <end position="24"/>
    </location>
</feature>
<dbReference type="Pfam" id="PF02469">
    <property type="entry name" value="Fasciclin"/>
    <property type="match status" value="1"/>
</dbReference>
<dbReference type="GO" id="GO:0030198">
    <property type="term" value="P:extracellular matrix organization"/>
    <property type="evidence" value="ECO:0007669"/>
    <property type="project" value="TreeGrafter"/>
</dbReference>
<dbReference type="STRING" id="1334022.SAMN04487907_10367"/>
<keyword evidence="1" id="KW-0732">Signal</keyword>
<feature type="domain" description="FAS1" evidence="2">
    <location>
        <begin position="38"/>
        <end position="172"/>
    </location>
</feature>
<dbReference type="InterPro" id="IPR050904">
    <property type="entry name" value="Adhesion/Biosynth-related"/>
</dbReference>
<protein>
    <submittedName>
        <fullName evidence="3">Uncaracterized surface protein containing fasciclin (FAS1) repeats</fullName>
    </submittedName>
</protein>
<dbReference type="SUPFAM" id="SSF82153">
    <property type="entry name" value="FAS1 domain"/>
    <property type="match status" value="1"/>
</dbReference>
<feature type="chain" id="PRO_5011446729" evidence="1">
    <location>
        <begin position="25"/>
        <end position="182"/>
    </location>
</feature>
<dbReference type="InterPro" id="IPR036378">
    <property type="entry name" value="FAS1_dom_sf"/>
</dbReference>
<evidence type="ECO:0000313" key="3">
    <source>
        <dbReference type="EMBL" id="SFC23934.1"/>
    </source>
</evidence>
<dbReference type="OrthoDB" id="1119934at2"/>
<reference evidence="4" key="1">
    <citation type="submission" date="2016-10" db="EMBL/GenBank/DDBJ databases">
        <authorList>
            <person name="Varghese N."/>
            <person name="Submissions S."/>
        </authorList>
    </citation>
    <scope>NUCLEOTIDE SEQUENCE [LARGE SCALE GENOMIC DNA]</scope>
    <source>
        <strain evidence="4">DSM 24499</strain>
    </source>
</reference>
<dbReference type="PROSITE" id="PS50213">
    <property type="entry name" value="FAS1"/>
    <property type="match status" value="1"/>
</dbReference>
<name>A0A1I1HIY3_9FLAO</name>
<gene>
    <name evidence="3" type="ORF">SAMN04487907_10367</name>
</gene>
<evidence type="ECO:0000313" key="4">
    <source>
        <dbReference type="Proteomes" id="UP000199438"/>
    </source>
</evidence>
<dbReference type="GO" id="GO:0050839">
    <property type="term" value="F:cell adhesion molecule binding"/>
    <property type="evidence" value="ECO:0007669"/>
    <property type="project" value="TreeGrafter"/>
</dbReference>
<dbReference type="PANTHER" id="PTHR10900:SF77">
    <property type="entry name" value="FI19380P1"/>
    <property type="match status" value="1"/>
</dbReference>
<evidence type="ECO:0000259" key="2">
    <source>
        <dbReference type="PROSITE" id="PS50213"/>
    </source>
</evidence>
<proteinExistence type="predicted"/>
<dbReference type="Gene3D" id="2.30.180.10">
    <property type="entry name" value="FAS1 domain"/>
    <property type="match status" value="1"/>
</dbReference>
<dbReference type="GO" id="GO:0005615">
    <property type="term" value="C:extracellular space"/>
    <property type="evidence" value="ECO:0007669"/>
    <property type="project" value="TreeGrafter"/>
</dbReference>
<dbReference type="GO" id="GO:0007155">
    <property type="term" value="P:cell adhesion"/>
    <property type="evidence" value="ECO:0007669"/>
    <property type="project" value="TreeGrafter"/>
</dbReference>
<dbReference type="FunFam" id="2.30.180.10:FF:000032">
    <property type="entry name" value="Fasciclin domain-containing protein, putative"/>
    <property type="match status" value="1"/>
</dbReference>
<dbReference type="AlphaFoldDB" id="A0A1I1HIY3"/>
<evidence type="ECO:0000256" key="1">
    <source>
        <dbReference type="SAM" id="SignalP"/>
    </source>
</evidence>
<organism evidence="3 4">
    <name type="scientific">Zunongwangia mangrovi</name>
    <dbReference type="NCBI Taxonomy" id="1334022"/>
    <lineage>
        <taxon>Bacteria</taxon>
        <taxon>Pseudomonadati</taxon>
        <taxon>Bacteroidota</taxon>
        <taxon>Flavobacteriia</taxon>
        <taxon>Flavobacteriales</taxon>
        <taxon>Flavobacteriaceae</taxon>
        <taxon>Zunongwangia</taxon>
    </lineage>
</organism>
<accession>A0A1I1HIY3</accession>
<keyword evidence="4" id="KW-1185">Reference proteome</keyword>
<dbReference type="InterPro" id="IPR000782">
    <property type="entry name" value="FAS1_domain"/>
</dbReference>
<dbReference type="PANTHER" id="PTHR10900">
    <property type="entry name" value="PERIOSTIN-RELATED"/>
    <property type="match status" value="1"/>
</dbReference>